<evidence type="ECO:0000256" key="2">
    <source>
        <dbReference type="SAM" id="MobiDB-lite"/>
    </source>
</evidence>
<accession>A0A5J4X783</accession>
<evidence type="ECO:0000256" key="1">
    <source>
        <dbReference type="SAM" id="Coils"/>
    </source>
</evidence>
<protein>
    <recommendedName>
        <fullName evidence="5">B30.2/SPRY domain-containing protein</fullName>
    </recommendedName>
</protein>
<proteinExistence type="predicted"/>
<dbReference type="Gene3D" id="2.60.120.920">
    <property type="match status" value="1"/>
</dbReference>
<feature type="coiled-coil region" evidence="1">
    <location>
        <begin position="65"/>
        <end position="126"/>
    </location>
</feature>
<comment type="caution">
    <text evidence="3">The sequence shown here is derived from an EMBL/GenBank/DDBJ whole genome shotgun (WGS) entry which is preliminary data.</text>
</comment>
<gene>
    <name evidence="3" type="ORF">EZS28_001357</name>
</gene>
<sequence>MQKSAYIPDQSAQSEHSKRFESEKEKILELKTKENEIIHSESSDKQNQELIQKLYTSQKEVIIYKEQYESEKIKSENEAKKAQNEEKMRKFAESEKFRIEKENQQIKKENEKLKSEIVKMKELTESEKTASQIIFIDNKENQCEQEIQSKKESIESIIQKRQVGDFVSVRNKNKQELEKEQQNSTPSSSESQKLNIVAANTNSELSKASTISIRNLDARDIDFIDADGQSKKIVKKRSKYNTVSFESVLDDGIWSLEAQFQNTDKMAAIGIVRDSYNIPVGACPMFIENTQHMAVYLKQSWGQGQINYKNKSTVGNIGFDDNQIIRLEYDSKKGKLAFFLNGKQQPVSIEGIKENVRFIVFMNAKGSSCIIRSLKKLTSPSTGHVSNEKIVNW</sequence>
<evidence type="ECO:0008006" key="5">
    <source>
        <dbReference type="Google" id="ProtNLM"/>
    </source>
</evidence>
<evidence type="ECO:0000313" key="4">
    <source>
        <dbReference type="Proteomes" id="UP000324800"/>
    </source>
</evidence>
<feature type="region of interest" description="Disordered" evidence="2">
    <location>
        <begin position="1"/>
        <end position="23"/>
    </location>
</feature>
<feature type="region of interest" description="Disordered" evidence="2">
    <location>
        <begin position="174"/>
        <end position="193"/>
    </location>
</feature>
<feature type="compositionally biased region" description="Polar residues" evidence="2">
    <location>
        <begin position="182"/>
        <end position="193"/>
    </location>
</feature>
<dbReference type="Proteomes" id="UP000324800">
    <property type="component" value="Unassembled WGS sequence"/>
</dbReference>
<dbReference type="EMBL" id="SNRW01000138">
    <property type="protein sequence ID" value="KAA6403110.1"/>
    <property type="molecule type" value="Genomic_DNA"/>
</dbReference>
<keyword evidence="1" id="KW-0175">Coiled coil</keyword>
<organism evidence="3 4">
    <name type="scientific">Streblomastix strix</name>
    <dbReference type="NCBI Taxonomy" id="222440"/>
    <lineage>
        <taxon>Eukaryota</taxon>
        <taxon>Metamonada</taxon>
        <taxon>Preaxostyla</taxon>
        <taxon>Oxymonadida</taxon>
        <taxon>Streblomastigidae</taxon>
        <taxon>Streblomastix</taxon>
    </lineage>
</organism>
<evidence type="ECO:0000313" key="3">
    <source>
        <dbReference type="EMBL" id="KAA6403110.1"/>
    </source>
</evidence>
<dbReference type="AlphaFoldDB" id="A0A5J4X783"/>
<reference evidence="3 4" key="1">
    <citation type="submission" date="2019-03" db="EMBL/GenBank/DDBJ databases">
        <title>Single cell metagenomics reveals metabolic interactions within the superorganism composed of flagellate Streblomastix strix and complex community of Bacteroidetes bacteria on its surface.</title>
        <authorList>
            <person name="Treitli S.C."/>
            <person name="Kolisko M."/>
            <person name="Husnik F."/>
            <person name="Keeling P."/>
            <person name="Hampl V."/>
        </authorList>
    </citation>
    <scope>NUCLEOTIDE SEQUENCE [LARGE SCALE GENOMIC DNA]</scope>
    <source>
        <strain evidence="3">ST1C</strain>
    </source>
</reference>
<dbReference type="InterPro" id="IPR043136">
    <property type="entry name" value="B30.2/SPRY_sf"/>
</dbReference>
<name>A0A5J4X783_9EUKA</name>